<keyword evidence="2" id="KW-1185">Reference proteome</keyword>
<dbReference type="Proteomes" id="UP001058016">
    <property type="component" value="Chromosome"/>
</dbReference>
<dbReference type="RefSeq" id="WP_156343919.1">
    <property type="nucleotide sequence ID" value="NZ_CP071249.1"/>
</dbReference>
<protein>
    <submittedName>
        <fullName evidence="1">Uncharacterized protein</fullName>
    </submittedName>
</protein>
<name>A0ABY5JGI4_9FIRM</name>
<organism evidence="1 2">
    <name type="scientific">Turicibacter bilis</name>
    <dbReference type="NCBI Taxonomy" id="2735723"/>
    <lineage>
        <taxon>Bacteria</taxon>
        <taxon>Bacillati</taxon>
        <taxon>Bacillota</taxon>
        <taxon>Erysipelotrichia</taxon>
        <taxon>Erysipelotrichales</taxon>
        <taxon>Turicibacteraceae</taxon>
        <taxon>Turicibacter</taxon>
    </lineage>
</organism>
<proteinExistence type="predicted"/>
<reference evidence="1 2" key="1">
    <citation type="submission" date="2021-03" db="EMBL/GenBank/DDBJ databases">
        <title>Comparative Genomics and Metabolomics in the genus Turicibacter.</title>
        <authorList>
            <person name="Maki J."/>
            <person name="Looft T."/>
        </authorList>
    </citation>
    <scope>NUCLEOTIDE SEQUENCE [LARGE SCALE GENOMIC DNA]</scope>
    <source>
        <strain evidence="1 2">MMM721</strain>
    </source>
</reference>
<sequence length="48" mass="5839">MYFQWAYPKAKIMICLIEIQRINKESWFKNSADIKRVMGELMQFLVII</sequence>
<evidence type="ECO:0000313" key="1">
    <source>
        <dbReference type="EMBL" id="UUF05802.1"/>
    </source>
</evidence>
<gene>
    <name evidence="1" type="ORF">J0J69_12310</name>
</gene>
<accession>A0ABY5JGI4</accession>
<dbReference type="EMBL" id="CP071249">
    <property type="protein sequence ID" value="UUF05802.1"/>
    <property type="molecule type" value="Genomic_DNA"/>
</dbReference>
<evidence type="ECO:0000313" key="2">
    <source>
        <dbReference type="Proteomes" id="UP001058016"/>
    </source>
</evidence>